<comment type="caution">
    <text evidence="1">The sequence shown here is derived from an EMBL/GenBank/DDBJ whole genome shotgun (WGS) entry which is preliminary data.</text>
</comment>
<name>A0A4Q1RKV0_9FIRM</name>
<accession>A0A4Q1RKV0</accession>
<dbReference type="EMBL" id="SDKC01000001">
    <property type="protein sequence ID" value="RXS76403.1"/>
    <property type="molecule type" value="Genomic_DNA"/>
</dbReference>
<dbReference type="Gene3D" id="3.40.50.300">
    <property type="entry name" value="P-loop containing nucleotide triphosphate hydrolases"/>
    <property type="match status" value="1"/>
</dbReference>
<dbReference type="Proteomes" id="UP000290106">
    <property type="component" value="Unassembled WGS sequence"/>
</dbReference>
<sequence>MSERNIFAVCDLDVDYAYHFMEYLSKKKNIPFEVRVFTSAVSFQEYVKEHPVELLLISEKAMNSEIRQAKIGQILILSDGVSARRYEEYPSIYKYQSSNQVIREALEHYGESGAGTVQSLKLEKKKMEVIGVYSPVGRTMKTTFALTLGQILAKKRACLYLNLEAYSGFEYLMERKFEQTLGDLLYYLRLGSDQLVTKMGSMVQSINNLDYLPPVLSMEDIQSTTAEEWIRLLQQIIDYSNYDVIILDLGDSVSQLYQLLEQCTRIYMPIRADPVSQAKIQQFEHTLQVWEKQAVLDRIRKIKPPYHRSTRSGTGYMDDLVWSELGDYVREMIRKEWEDG</sequence>
<evidence type="ECO:0000313" key="2">
    <source>
        <dbReference type="Proteomes" id="UP000290106"/>
    </source>
</evidence>
<evidence type="ECO:0000313" key="1">
    <source>
        <dbReference type="EMBL" id="RXS76403.1"/>
    </source>
</evidence>
<gene>
    <name evidence="1" type="ORF">ETP43_15150</name>
</gene>
<organism evidence="1 2">
    <name type="scientific">Blautia faecicola</name>
    <dbReference type="NCBI Taxonomy" id="2509240"/>
    <lineage>
        <taxon>Bacteria</taxon>
        <taxon>Bacillati</taxon>
        <taxon>Bacillota</taxon>
        <taxon>Clostridia</taxon>
        <taxon>Lachnospirales</taxon>
        <taxon>Lachnospiraceae</taxon>
        <taxon>Blautia</taxon>
    </lineage>
</organism>
<dbReference type="Gene3D" id="3.40.50.10850">
    <property type="entry name" value="Ntrc-like two-domain protein"/>
    <property type="match status" value="1"/>
</dbReference>
<dbReference type="SUPFAM" id="SSF52540">
    <property type="entry name" value="P-loop containing nucleoside triphosphate hydrolases"/>
    <property type="match status" value="1"/>
</dbReference>
<keyword evidence="2" id="KW-1185">Reference proteome</keyword>
<dbReference type="AlphaFoldDB" id="A0A4Q1RKV0"/>
<protein>
    <submittedName>
        <fullName evidence="1">ParA family protein</fullName>
    </submittedName>
</protein>
<proteinExistence type="predicted"/>
<dbReference type="OrthoDB" id="9777019at2"/>
<dbReference type="RefSeq" id="WP_129259052.1">
    <property type="nucleotide sequence ID" value="NZ_JBGKFY010000003.1"/>
</dbReference>
<reference evidence="1 2" key="1">
    <citation type="submission" date="2019-01" db="EMBL/GenBank/DDBJ databases">
        <title>Blautia sp. nov. KGMB01111 isolated human feces.</title>
        <authorList>
            <person name="Park J.-E."/>
            <person name="Kim J.-S."/>
            <person name="Park S.-H."/>
        </authorList>
    </citation>
    <scope>NUCLEOTIDE SEQUENCE [LARGE SCALE GENOMIC DNA]</scope>
    <source>
        <strain evidence="1 2">KGMB01111</strain>
    </source>
</reference>
<dbReference type="InterPro" id="IPR027417">
    <property type="entry name" value="P-loop_NTPase"/>
</dbReference>